<dbReference type="Proteomes" id="UP001432027">
    <property type="component" value="Unassembled WGS sequence"/>
</dbReference>
<sequence length="126" mass="14858">MSEDRPLFEGEYRVTKILGVNKYEHCGQFANVRALLRITETARGLRRMDIRAEARRYYHLSAIEFSFDKPVTIDKSREDHALPQSLNTQLLFKIDEGIHSMNLTIRIRAQLDDDEFSQEITFRLRL</sequence>
<gene>
    <name evidence="1" type="ORF">PENTCL1PPCAC_12261</name>
</gene>
<proteinExistence type="predicted"/>
<name>A0AAV5T3C2_9BILA</name>
<accession>A0AAV5T3C2</accession>
<dbReference type="EMBL" id="BTSX01000003">
    <property type="protein sequence ID" value="GMS90086.1"/>
    <property type="molecule type" value="Genomic_DNA"/>
</dbReference>
<protein>
    <submittedName>
        <fullName evidence="1">Uncharacterized protein</fullName>
    </submittedName>
</protein>
<reference evidence="1" key="1">
    <citation type="submission" date="2023-10" db="EMBL/GenBank/DDBJ databases">
        <title>Genome assembly of Pristionchus species.</title>
        <authorList>
            <person name="Yoshida K."/>
            <person name="Sommer R.J."/>
        </authorList>
    </citation>
    <scope>NUCLEOTIDE SEQUENCE</scope>
    <source>
        <strain evidence="1">RS0144</strain>
    </source>
</reference>
<evidence type="ECO:0000313" key="2">
    <source>
        <dbReference type="Proteomes" id="UP001432027"/>
    </source>
</evidence>
<dbReference type="AlphaFoldDB" id="A0AAV5T3C2"/>
<organism evidence="1 2">
    <name type="scientific">Pristionchus entomophagus</name>
    <dbReference type="NCBI Taxonomy" id="358040"/>
    <lineage>
        <taxon>Eukaryota</taxon>
        <taxon>Metazoa</taxon>
        <taxon>Ecdysozoa</taxon>
        <taxon>Nematoda</taxon>
        <taxon>Chromadorea</taxon>
        <taxon>Rhabditida</taxon>
        <taxon>Rhabditina</taxon>
        <taxon>Diplogasteromorpha</taxon>
        <taxon>Diplogasteroidea</taxon>
        <taxon>Neodiplogasteridae</taxon>
        <taxon>Pristionchus</taxon>
    </lineage>
</organism>
<evidence type="ECO:0000313" key="1">
    <source>
        <dbReference type="EMBL" id="GMS90086.1"/>
    </source>
</evidence>
<comment type="caution">
    <text evidence="1">The sequence shown here is derived from an EMBL/GenBank/DDBJ whole genome shotgun (WGS) entry which is preliminary data.</text>
</comment>
<keyword evidence="2" id="KW-1185">Reference proteome</keyword>